<dbReference type="SUPFAM" id="SSF53067">
    <property type="entry name" value="Actin-like ATPase domain"/>
    <property type="match status" value="1"/>
</dbReference>
<dbReference type="InterPro" id="IPR005883">
    <property type="entry name" value="PilM"/>
</dbReference>
<keyword evidence="2" id="KW-1185">Reference proteome</keyword>
<name>B8GR91_THISH</name>
<dbReference type="RefSeq" id="WP_012639807.1">
    <property type="nucleotide sequence ID" value="NC_011901.1"/>
</dbReference>
<dbReference type="STRING" id="396588.Tgr7_3278"/>
<dbReference type="KEGG" id="tgr:Tgr7_3278"/>
<evidence type="ECO:0000313" key="2">
    <source>
        <dbReference type="Proteomes" id="UP000002383"/>
    </source>
</evidence>
<gene>
    <name evidence="1" type="ordered locus">Tgr7_3278</name>
</gene>
<sequence>MMGLHRLLPGWGRANKTVSLCQGDGHLALAALSADGQLHTESTPIASRAEAAVLLTRWVEQQGLRRAPAVITLEPGSYSLMQMERPAVETGELAAAVRWRVRDLIDFPLDEAITDVFELPAHAQRGRTPMINVVVARAEALRDQVALAESAGLAPWKIDVAELALRNLVERQTQGNETVASLFLMPQRGMIQITRADSLYLTRVLEYGSEAVISAAREGGGGFGGPYDRVALELQRTMDYYDSHFGTAPVKRLIIMPPGEEMAALAAGVGEGVGLPAGILDVAGLFPRVAGQAALDAHALLALGGVLNEHTRARPDKGTQTEAASAEVGR</sequence>
<protein>
    <recommendedName>
        <fullName evidence="3">MSHA biogenesis protein MshI</fullName>
    </recommendedName>
</protein>
<evidence type="ECO:0008006" key="3">
    <source>
        <dbReference type="Google" id="ProtNLM"/>
    </source>
</evidence>
<dbReference type="Pfam" id="PF11104">
    <property type="entry name" value="PilM_2"/>
    <property type="match status" value="1"/>
</dbReference>
<dbReference type="HOGENOM" id="CLU_075009_1_0_6"/>
<dbReference type="eggNOG" id="COG4972">
    <property type="taxonomic scope" value="Bacteria"/>
</dbReference>
<dbReference type="InterPro" id="IPR043129">
    <property type="entry name" value="ATPase_NBD"/>
</dbReference>
<dbReference type="Proteomes" id="UP000002383">
    <property type="component" value="Chromosome"/>
</dbReference>
<dbReference type="AlphaFoldDB" id="B8GR91"/>
<accession>B8GR91</accession>
<proteinExistence type="predicted"/>
<organism evidence="1 2">
    <name type="scientific">Thioalkalivibrio sulfidiphilus (strain HL-EbGR7)</name>
    <dbReference type="NCBI Taxonomy" id="396588"/>
    <lineage>
        <taxon>Bacteria</taxon>
        <taxon>Pseudomonadati</taxon>
        <taxon>Pseudomonadota</taxon>
        <taxon>Gammaproteobacteria</taxon>
        <taxon>Chromatiales</taxon>
        <taxon>Ectothiorhodospiraceae</taxon>
        <taxon>Thioalkalivibrio</taxon>
    </lineage>
</organism>
<reference evidence="1 2" key="1">
    <citation type="journal article" date="2011" name="Stand. Genomic Sci.">
        <title>Complete genome sequence of 'Thioalkalivibrio sulfidophilus' HL-EbGr7.</title>
        <authorList>
            <person name="Muyzer G."/>
            <person name="Sorokin D.Y."/>
            <person name="Mavromatis K."/>
            <person name="Lapidus A."/>
            <person name="Clum A."/>
            <person name="Ivanova N."/>
            <person name="Pati A."/>
            <person name="d'Haeseleer P."/>
            <person name="Woyke T."/>
            <person name="Kyrpides N.C."/>
        </authorList>
    </citation>
    <scope>NUCLEOTIDE SEQUENCE [LARGE SCALE GENOMIC DNA]</scope>
    <source>
        <strain evidence="1 2">HL-EbGR7</strain>
    </source>
</reference>
<evidence type="ECO:0000313" key="1">
    <source>
        <dbReference type="EMBL" id="ACL74345.1"/>
    </source>
</evidence>
<dbReference type="EMBL" id="CP001339">
    <property type="protein sequence ID" value="ACL74345.1"/>
    <property type="molecule type" value="Genomic_DNA"/>
</dbReference>
<dbReference type="OrthoDB" id="5296002at2"/>